<evidence type="ECO:0000313" key="13">
    <source>
        <dbReference type="Proteomes" id="UP001396334"/>
    </source>
</evidence>
<dbReference type="Proteomes" id="UP001396334">
    <property type="component" value="Unassembled WGS sequence"/>
</dbReference>
<keyword evidence="10" id="KW-0503">Monooxygenase</keyword>
<dbReference type="InterPro" id="IPR036396">
    <property type="entry name" value="Cyt_P450_sf"/>
</dbReference>
<evidence type="ECO:0000256" key="9">
    <source>
        <dbReference type="ARBA" id="ARBA00023004"/>
    </source>
</evidence>
<dbReference type="PANTHER" id="PTHR24282">
    <property type="entry name" value="CYTOCHROME P450 FAMILY MEMBER"/>
    <property type="match status" value="1"/>
</dbReference>
<evidence type="ECO:0000256" key="1">
    <source>
        <dbReference type="ARBA" id="ARBA00001971"/>
    </source>
</evidence>
<evidence type="ECO:0000313" key="12">
    <source>
        <dbReference type="EMBL" id="KAK9001717.1"/>
    </source>
</evidence>
<keyword evidence="7" id="KW-1133">Transmembrane helix</keyword>
<organism evidence="12 13">
    <name type="scientific">Hibiscus sabdariffa</name>
    <name type="common">roselle</name>
    <dbReference type="NCBI Taxonomy" id="183260"/>
    <lineage>
        <taxon>Eukaryota</taxon>
        <taxon>Viridiplantae</taxon>
        <taxon>Streptophyta</taxon>
        <taxon>Embryophyta</taxon>
        <taxon>Tracheophyta</taxon>
        <taxon>Spermatophyta</taxon>
        <taxon>Magnoliopsida</taxon>
        <taxon>eudicotyledons</taxon>
        <taxon>Gunneridae</taxon>
        <taxon>Pentapetalae</taxon>
        <taxon>rosids</taxon>
        <taxon>malvids</taxon>
        <taxon>Malvales</taxon>
        <taxon>Malvaceae</taxon>
        <taxon>Malvoideae</taxon>
        <taxon>Hibiscus</taxon>
    </lineage>
</organism>
<evidence type="ECO:0000256" key="7">
    <source>
        <dbReference type="ARBA" id="ARBA00022989"/>
    </source>
</evidence>
<keyword evidence="6" id="KW-0479">Metal-binding</keyword>
<dbReference type="Pfam" id="PF00067">
    <property type="entry name" value="p450"/>
    <property type="match status" value="1"/>
</dbReference>
<comment type="cofactor">
    <cofactor evidence="1">
        <name>heme</name>
        <dbReference type="ChEBI" id="CHEBI:30413"/>
    </cofactor>
</comment>
<comment type="similarity">
    <text evidence="3">Belongs to the cytochrome P450 family.</text>
</comment>
<evidence type="ECO:0000256" key="2">
    <source>
        <dbReference type="ARBA" id="ARBA00004167"/>
    </source>
</evidence>
<reference evidence="12 13" key="1">
    <citation type="journal article" date="2024" name="G3 (Bethesda)">
        <title>Genome assembly of Hibiscus sabdariffa L. provides insights into metabolisms of medicinal natural products.</title>
        <authorList>
            <person name="Kim T."/>
        </authorList>
    </citation>
    <scope>NUCLEOTIDE SEQUENCE [LARGE SCALE GENOMIC DNA]</scope>
    <source>
        <strain evidence="12">TK-2024</strain>
        <tissue evidence="12">Old leaves</tissue>
    </source>
</reference>
<proteinExistence type="inferred from homology"/>
<sequence>MGLSMDHARNGGRSFLQKEQVRSLLKDRHDLVRSKAKQRDKELLEQERASNYGRDIGFLQEQEQEHAVKWSGQIRHEALSNPIALTHNIVPRVIPQIHSWINTYGKNYLTWQGNQAQLVISETEIIKDVLKNNSGAFLKIKDDSTFLYKITGNGLVSSEGAKWATQRKLANHAFHGESLKVKL</sequence>
<accession>A0ABR2QMI4</accession>
<evidence type="ECO:0000256" key="8">
    <source>
        <dbReference type="ARBA" id="ARBA00023002"/>
    </source>
</evidence>
<evidence type="ECO:0000256" key="3">
    <source>
        <dbReference type="ARBA" id="ARBA00010617"/>
    </source>
</evidence>
<comment type="subcellular location">
    <subcellularLocation>
        <location evidence="2">Membrane</location>
        <topology evidence="2">Single-pass membrane protein</topology>
    </subcellularLocation>
</comment>
<keyword evidence="4" id="KW-0349">Heme</keyword>
<keyword evidence="13" id="KW-1185">Reference proteome</keyword>
<gene>
    <name evidence="12" type="ORF">V6N11_083494</name>
</gene>
<evidence type="ECO:0000256" key="4">
    <source>
        <dbReference type="ARBA" id="ARBA00022617"/>
    </source>
</evidence>
<dbReference type="InterPro" id="IPR001128">
    <property type="entry name" value="Cyt_P450"/>
</dbReference>
<dbReference type="InterPro" id="IPR050665">
    <property type="entry name" value="Cytochrome_P450_Monooxygen"/>
</dbReference>
<dbReference type="EMBL" id="JBBPBN010000036">
    <property type="protein sequence ID" value="KAK9001717.1"/>
    <property type="molecule type" value="Genomic_DNA"/>
</dbReference>
<evidence type="ECO:0000256" key="6">
    <source>
        <dbReference type="ARBA" id="ARBA00022723"/>
    </source>
</evidence>
<evidence type="ECO:0000256" key="11">
    <source>
        <dbReference type="ARBA" id="ARBA00023136"/>
    </source>
</evidence>
<keyword evidence="11" id="KW-0472">Membrane</keyword>
<protein>
    <recommendedName>
        <fullName evidence="14">Cytochrome P450</fullName>
    </recommendedName>
</protein>
<comment type="caution">
    <text evidence="12">The sequence shown here is derived from an EMBL/GenBank/DDBJ whole genome shotgun (WGS) entry which is preliminary data.</text>
</comment>
<keyword evidence="8" id="KW-0560">Oxidoreductase</keyword>
<evidence type="ECO:0008006" key="14">
    <source>
        <dbReference type="Google" id="ProtNLM"/>
    </source>
</evidence>
<dbReference type="SUPFAM" id="SSF48264">
    <property type="entry name" value="Cytochrome P450"/>
    <property type="match status" value="1"/>
</dbReference>
<dbReference type="PANTHER" id="PTHR24282:SF226">
    <property type="entry name" value="CYTOCHROME P450 CYP749A22-LIKE"/>
    <property type="match status" value="1"/>
</dbReference>
<evidence type="ECO:0000256" key="10">
    <source>
        <dbReference type="ARBA" id="ARBA00023033"/>
    </source>
</evidence>
<keyword evidence="9" id="KW-0408">Iron</keyword>
<dbReference type="Gene3D" id="1.10.630.10">
    <property type="entry name" value="Cytochrome P450"/>
    <property type="match status" value="1"/>
</dbReference>
<evidence type="ECO:0000256" key="5">
    <source>
        <dbReference type="ARBA" id="ARBA00022692"/>
    </source>
</evidence>
<keyword evidence="5" id="KW-0812">Transmembrane</keyword>
<name>A0ABR2QMI4_9ROSI</name>